<evidence type="ECO:0000313" key="3">
    <source>
        <dbReference type="Proteomes" id="UP000285456"/>
    </source>
</evidence>
<proteinExistence type="predicted"/>
<keyword evidence="1" id="KW-0812">Transmembrane</keyword>
<gene>
    <name evidence="2" type="ORF">D1B32_01530</name>
</gene>
<comment type="caution">
    <text evidence="2">The sequence shown here is derived from an EMBL/GenBank/DDBJ whole genome shotgun (WGS) entry which is preliminary data.</text>
</comment>
<dbReference type="OrthoDB" id="2871129at2"/>
<reference evidence="2 3" key="1">
    <citation type="journal article" date="2007" name="Int. J. Syst. Evol. Microbiol.">
        <title>Oceanobacillus profundus sp. nov., isolated from a deep-sea sediment core.</title>
        <authorList>
            <person name="Kim Y.G."/>
            <person name="Choi D.H."/>
            <person name="Hyun S."/>
            <person name="Cho B.C."/>
        </authorList>
    </citation>
    <scope>NUCLEOTIDE SEQUENCE [LARGE SCALE GENOMIC DNA]</scope>
    <source>
        <strain evidence="2 3">DSM 18246</strain>
    </source>
</reference>
<organism evidence="2 3">
    <name type="scientific">Oceanobacillus profundus</name>
    <dbReference type="NCBI Taxonomy" id="372463"/>
    <lineage>
        <taxon>Bacteria</taxon>
        <taxon>Bacillati</taxon>
        <taxon>Bacillota</taxon>
        <taxon>Bacilli</taxon>
        <taxon>Bacillales</taxon>
        <taxon>Bacillaceae</taxon>
        <taxon>Oceanobacillus</taxon>
    </lineage>
</organism>
<dbReference type="Proteomes" id="UP000285456">
    <property type="component" value="Unassembled WGS sequence"/>
</dbReference>
<accession>A0A417YNQ4</accession>
<dbReference type="RefSeq" id="WP_118888453.1">
    <property type="nucleotide sequence ID" value="NZ_PHUT01000001.1"/>
</dbReference>
<evidence type="ECO:0000313" key="2">
    <source>
        <dbReference type="EMBL" id="RHW35327.1"/>
    </source>
</evidence>
<dbReference type="EMBL" id="QWEH01000001">
    <property type="protein sequence ID" value="RHW35327.1"/>
    <property type="molecule type" value="Genomic_DNA"/>
</dbReference>
<evidence type="ECO:0008006" key="4">
    <source>
        <dbReference type="Google" id="ProtNLM"/>
    </source>
</evidence>
<protein>
    <recommendedName>
        <fullName evidence="4">DUF4367 domain-containing protein</fullName>
    </recommendedName>
</protein>
<dbReference type="AlphaFoldDB" id="A0A417YNQ4"/>
<evidence type="ECO:0000256" key="1">
    <source>
        <dbReference type="SAM" id="Phobius"/>
    </source>
</evidence>
<keyword evidence="1" id="KW-1133">Transmembrane helix</keyword>
<feature type="transmembrane region" description="Helical" evidence="1">
    <location>
        <begin position="55"/>
        <end position="77"/>
    </location>
</feature>
<keyword evidence="3" id="KW-1185">Reference proteome</keyword>
<keyword evidence="1" id="KW-0472">Membrane</keyword>
<name>A0A417YNQ4_9BACI</name>
<sequence length="265" mass="30932">MSRDNLNKKIKLLLQQQTKDATHLKEETWNKISDELFQNSSASGRRARSNPKKKWRGLVIVGLSTAAVIMLLLFGALTDHGQAMFQNLKELFVEKKQEEIELEGYKEETNVQLETNEELRYIIYVDEERYKMVEGEESDRIELIEPLEDRYPDVYMEIMRFDGTSTEEVVASIKAEIENDEEMELQKEERVTEPIEAEMVQGMGLEYTNDAGKTGHQWDTPIHRYYVTDEDEGQVFVIKQVYFLEAAEGHGARFHYMLESFKVVE</sequence>